<proteinExistence type="predicted"/>
<dbReference type="KEGG" id="acg:AWM71_05845"/>
<dbReference type="STRING" id="87541.AWM71_05845"/>
<protein>
    <submittedName>
        <fullName evidence="2">DUF1797 domain-containing protein</fullName>
    </submittedName>
</protein>
<dbReference type="AlphaFoldDB" id="A0A120I8U1"/>
<evidence type="ECO:0000313" key="1">
    <source>
        <dbReference type="EMBL" id="KXB34595.1"/>
    </source>
</evidence>
<evidence type="ECO:0000313" key="2">
    <source>
        <dbReference type="EMBL" id="PKY91673.1"/>
    </source>
</evidence>
<dbReference type="InterPro" id="IPR038073">
    <property type="entry name" value="YkuJ-like_sf"/>
</dbReference>
<accession>A0A120I8U1</accession>
<gene>
    <name evidence="2" type="ORF">CYJ27_03080</name>
    <name evidence="1" type="ORF">HMPREF3187_01363</name>
</gene>
<dbReference type="EMBL" id="LSCQ01000074">
    <property type="protein sequence ID" value="KXB34595.1"/>
    <property type="molecule type" value="Genomic_DNA"/>
</dbReference>
<dbReference type="EMBL" id="PKGZ01000002">
    <property type="protein sequence ID" value="PKY91673.1"/>
    <property type="molecule type" value="Genomic_DNA"/>
</dbReference>
<dbReference type="InterPro" id="IPR014904">
    <property type="entry name" value="YkuJ-like"/>
</dbReference>
<dbReference type="Pfam" id="PF08796">
    <property type="entry name" value="DUF1797"/>
    <property type="match status" value="1"/>
</dbReference>
<comment type="caution">
    <text evidence="1">The sequence shown here is derived from an EMBL/GenBank/DDBJ whole genome shotgun (WGS) entry which is preliminary data.</text>
</comment>
<dbReference type="RefSeq" id="WP_060777076.1">
    <property type="nucleotide sequence ID" value="NZ_CP014159.1"/>
</dbReference>
<dbReference type="OrthoDB" id="2361638at2"/>
<dbReference type="Gene3D" id="3.30.720.20">
    <property type="entry name" value="Protein of unknown function DUF1797"/>
    <property type="match status" value="1"/>
</dbReference>
<evidence type="ECO:0000313" key="3">
    <source>
        <dbReference type="Proteomes" id="UP000070422"/>
    </source>
</evidence>
<organism evidence="1 3">
    <name type="scientific">Aerococcus christensenii</name>
    <dbReference type="NCBI Taxonomy" id="87541"/>
    <lineage>
        <taxon>Bacteria</taxon>
        <taxon>Bacillati</taxon>
        <taxon>Bacillota</taxon>
        <taxon>Bacilli</taxon>
        <taxon>Lactobacillales</taxon>
        <taxon>Aerococcaceae</taxon>
        <taxon>Aerococcus</taxon>
    </lineage>
</organism>
<sequence length="75" mass="8603">MKPSQLKAIISRLEAMTAEGSEIDVRRFEKEGQERCLVRYDREADSFELTEPGADQVFSFDDIDLAAMEIFDLID</sequence>
<dbReference type="SUPFAM" id="SSF143567">
    <property type="entry name" value="YkuJ-like"/>
    <property type="match status" value="1"/>
</dbReference>
<reference evidence="1 3" key="1">
    <citation type="submission" date="2016-01" db="EMBL/GenBank/DDBJ databases">
        <authorList>
            <person name="Oliw E.H."/>
        </authorList>
    </citation>
    <scope>NUCLEOTIDE SEQUENCE [LARGE SCALE GENOMIC DNA]</scope>
    <source>
        <strain evidence="1 3">KA00635</strain>
    </source>
</reference>
<keyword evidence="4" id="KW-1185">Reference proteome</keyword>
<evidence type="ECO:0000313" key="4">
    <source>
        <dbReference type="Proteomes" id="UP000234775"/>
    </source>
</evidence>
<dbReference type="Proteomes" id="UP000070422">
    <property type="component" value="Unassembled WGS sequence"/>
</dbReference>
<name>A0A120I8U1_9LACT</name>
<dbReference type="PATRIC" id="fig|87541.4.peg.1347"/>
<dbReference type="Proteomes" id="UP000234775">
    <property type="component" value="Unassembled WGS sequence"/>
</dbReference>
<reference evidence="2 4" key="2">
    <citation type="submission" date="2017-12" db="EMBL/GenBank/DDBJ databases">
        <title>Phylogenetic diversity of female urinary microbiome.</title>
        <authorList>
            <person name="Thomas-White K."/>
            <person name="Wolfe A.J."/>
        </authorList>
    </citation>
    <scope>NUCLEOTIDE SEQUENCE [LARGE SCALE GENOMIC DNA]</scope>
    <source>
        <strain evidence="2 4">UMB0844</strain>
    </source>
</reference>